<accession>A0ABR1TUT9</accession>
<dbReference type="EMBL" id="JAQQWL010000011">
    <property type="protein sequence ID" value="KAK8050337.1"/>
    <property type="molecule type" value="Genomic_DNA"/>
</dbReference>
<gene>
    <name evidence="1" type="ORF">PG994_012067</name>
</gene>
<dbReference type="GeneID" id="92096539"/>
<dbReference type="Proteomes" id="UP001480595">
    <property type="component" value="Unassembled WGS sequence"/>
</dbReference>
<comment type="caution">
    <text evidence="1">The sequence shown here is derived from an EMBL/GenBank/DDBJ whole genome shotgun (WGS) entry which is preliminary data.</text>
</comment>
<evidence type="ECO:0000313" key="2">
    <source>
        <dbReference type="Proteomes" id="UP001480595"/>
    </source>
</evidence>
<protein>
    <submittedName>
        <fullName evidence="1">Uncharacterized protein</fullName>
    </submittedName>
</protein>
<name>A0ABR1TUT9_9PEZI</name>
<evidence type="ECO:0000313" key="1">
    <source>
        <dbReference type="EMBL" id="KAK8050337.1"/>
    </source>
</evidence>
<sequence length="306" mass="33420">MAIYFPEEMMAQWDIGDDTPMAERSERTAAAVPVAVDWPCFSTAQNLEHTLSALYGRWSQIDKLVITIPRPPLEPPAAEEGPRWMFTPAQPSQHLVYEGQNVHWSVVKNRIHRVLQDDNDDGNVNNSGFRSKLHRALRVAGGGLGGGAGFDIMCDLPHVSVMDIVLPPDAVQDMTQLPPLTRVQQQTLWSETTAAAAAGVSGEGTDGRTQENNAALAVQGRGRGHRASSKTSRASIPIFRMCIMTMGQHGIICFINDKDGAEDPIYLVPGQVGRRCGDDIVSLGQAAETWFEIIDVDEDGDICFLL</sequence>
<dbReference type="RefSeq" id="XP_066712586.1">
    <property type="nucleotide sequence ID" value="XM_066863476.1"/>
</dbReference>
<reference evidence="1 2" key="1">
    <citation type="submission" date="2023-01" db="EMBL/GenBank/DDBJ databases">
        <title>Analysis of 21 Apiospora genomes using comparative genomics revels a genus with tremendous synthesis potential of carbohydrate active enzymes and secondary metabolites.</title>
        <authorList>
            <person name="Sorensen T."/>
        </authorList>
    </citation>
    <scope>NUCLEOTIDE SEQUENCE [LARGE SCALE GENOMIC DNA]</scope>
    <source>
        <strain evidence="1 2">CBS 135458</strain>
    </source>
</reference>
<proteinExistence type="predicted"/>
<organism evidence="1 2">
    <name type="scientific">Apiospora phragmitis</name>
    <dbReference type="NCBI Taxonomy" id="2905665"/>
    <lineage>
        <taxon>Eukaryota</taxon>
        <taxon>Fungi</taxon>
        <taxon>Dikarya</taxon>
        <taxon>Ascomycota</taxon>
        <taxon>Pezizomycotina</taxon>
        <taxon>Sordariomycetes</taxon>
        <taxon>Xylariomycetidae</taxon>
        <taxon>Amphisphaeriales</taxon>
        <taxon>Apiosporaceae</taxon>
        <taxon>Apiospora</taxon>
    </lineage>
</organism>
<keyword evidence="2" id="KW-1185">Reference proteome</keyword>